<name>A0AAD7HZI0_9AGAR</name>
<gene>
    <name evidence="2" type="ORF">DFH07DRAFT_781159</name>
</gene>
<organism evidence="2 3">
    <name type="scientific">Mycena maculata</name>
    <dbReference type="NCBI Taxonomy" id="230809"/>
    <lineage>
        <taxon>Eukaryota</taxon>
        <taxon>Fungi</taxon>
        <taxon>Dikarya</taxon>
        <taxon>Basidiomycota</taxon>
        <taxon>Agaricomycotina</taxon>
        <taxon>Agaricomycetes</taxon>
        <taxon>Agaricomycetidae</taxon>
        <taxon>Agaricales</taxon>
        <taxon>Marasmiineae</taxon>
        <taxon>Mycenaceae</taxon>
        <taxon>Mycena</taxon>
    </lineage>
</organism>
<dbReference type="SUPFAM" id="SSF56112">
    <property type="entry name" value="Protein kinase-like (PK-like)"/>
    <property type="match status" value="1"/>
</dbReference>
<dbReference type="Proteomes" id="UP001215280">
    <property type="component" value="Unassembled WGS sequence"/>
</dbReference>
<dbReference type="EMBL" id="JARJLG010000180">
    <property type="protein sequence ID" value="KAJ7731837.1"/>
    <property type="molecule type" value="Genomic_DNA"/>
</dbReference>
<accession>A0AAD7HZI0</accession>
<proteinExistence type="predicted"/>
<protein>
    <recommendedName>
        <fullName evidence="4">Protein kinase domain-containing protein</fullName>
    </recommendedName>
</protein>
<evidence type="ECO:0000313" key="2">
    <source>
        <dbReference type="EMBL" id="KAJ7731837.1"/>
    </source>
</evidence>
<comment type="caution">
    <text evidence="2">The sequence shown here is derived from an EMBL/GenBank/DDBJ whole genome shotgun (WGS) entry which is preliminary data.</text>
</comment>
<sequence length="633" mass="71013">MPLWLDTLQQTYTTLFGEARSPPPPDRCQSPSLKDYGIADVAENTNTITPLHLSSLTHHVGAVQLNLAFVQQVLDTTGPILTQSEYYSAWHFSEQPRNLVVREAVCEADFYPWFEWALCAPAAHAVNAVRDKLYQAADQFPEGGFDNDSETATIRNQTMPGSTDILHRLVSNDTPPIYTNCTPHEFKRSYVLQLDGESALEYLVTSAAQPRGHRFQLDAELATLRGKSRRTVNEMVAYDTGHAIMCTQDEYVMLRLTTDFQLEISRVYKTHTSATQASDMAELVLFYTHAALRAGTRFSQKAQSTMSQVFTSMRVMVPAFPTALFQPYEAVFRDCGLSRRTQLIALPNNPRSLFPFRWIRFDGELQFPSPGHDVSISHGSVLFFFLAARVVAKTAHDYRAARRLRHEFNAYARMRDLQGAVIPRVVGLYRRKDENKVVLLITYAGKPLKTFDDLPPLDRRTLFQRLVRLHGSGIQHNDFEPRNVTMFGASNPVIIDFDNASLHHRCTGASCAELIHVAKLLGLDITRELNPEHKQPTDPYAHFIIVIVLFSMFVLLSLVYGLARLGSAAGWLVAKGISFSASSGVTRKYNQLRNIPKYSRSDVASGCSGEHSLVHHGPALFGVHDAMMYTAVN</sequence>
<dbReference type="AlphaFoldDB" id="A0AAD7HZI0"/>
<feature type="transmembrane region" description="Helical" evidence="1">
    <location>
        <begin position="540"/>
        <end position="563"/>
    </location>
</feature>
<evidence type="ECO:0000256" key="1">
    <source>
        <dbReference type="SAM" id="Phobius"/>
    </source>
</evidence>
<keyword evidence="1" id="KW-0472">Membrane</keyword>
<reference evidence="2" key="1">
    <citation type="submission" date="2023-03" db="EMBL/GenBank/DDBJ databases">
        <title>Massive genome expansion in bonnet fungi (Mycena s.s.) driven by repeated elements and novel gene families across ecological guilds.</title>
        <authorList>
            <consortium name="Lawrence Berkeley National Laboratory"/>
            <person name="Harder C.B."/>
            <person name="Miyauchi S."/>
            <person name="Viragh M."/>
            <person name="Kuo A."/>
            <person name="Thoen E."/>
            <person name="Andreopoulos B."/>
            <person name="Lu D."/>
            <person name="Skrede I."/>
            <person name="Drula E."/>
            <person name="Henrissat B."/>
            <person name="Morin E."/>
            <person name="Kohler A."/>
            <person name="Barry K."/>
            <person name="LaButti K."/>
            <person name="Morin E."/>
            <person name="Salamov A."/>
            <person name="Lipzen A."/>
            <person name="Mereny Z."/>
            <person name="Hegedus B."/>
            <person name="Baldrian P."/>
            <person name="Stursova M."/>
            <person name="Weitz H."/>
            <person name="Taylor A."/>
            <person name="Grigoriev I.V."/>
            <person name="Nagy L.G."/>
            <person name="Martin F."/>
            <person name="Kauserud H."/>
        </authorList>
    </citation>
    <scope>NUCLEOTIDE SEQUENCE</scope>
    <source>
        <strain evidence="2">CBHHK188m</strain>
    </source>
</reference>
<evidence type="ECO:0000313" key="3">
    <source>
        <dbReference type="Proteomes" id="UP001215280"/>
    </source>
</evidence>
<evidence type="ECO:0008006" key="4">
    <source>
        <dbReference type="Google" id="ProtNLM"/>
    </source>
</evidence>
<keyword evidence="1" id="KW-1133">Transmembrane helix</keyword>
<keyword evidence="1" id="KW-0812">Transmembrane</keyword>
<keyword evidence="3" id="KW-1185">Reference proteome</keyword>
<dbReference type="InterPro" id="IPR011009">
    <property type="entry name" value="Kinase-like_dom_sf"/>
</dbReference>